<dbReference type="GO" id="GO:0005886">
    <property type="term" value="C:plasma membrane"/>
    <property type="evidence" value="ECO:0007669"/>
    <property type="project" value="UniProtKB-SubCell"/>
</dbReference>
<evidence type="ECO:0000313" key="10">
    <source>
        <dbReference type="EMBL" id="QCI59753.1"/>
    </source>
</evidence>
<dbReference type="KEGG" id="obj:EIO64_11420"/>
<organism evidence="10 11">
    <name type="scientific">Dysosmobacter welbionis</name>
    <dbReference type="NCBI Taxonomy" id="2093857"/>
    <lineage>
        <taxon>Bacteria</taxon>
        <taxon>Bacillati</taxon>
        <taxon>Bacillota</taxon>
        <taxon>Clostridia</taxon>
        <taxon>Eubacteriales</taxon>
        <taxon>Oscillospiraceae</taxon>
        <taxon>Dysosmobacter</taxon>
    </lineage>
</organism>
<dbReference type="InterPro" id="IPR027417">
    <property type="entry name" value="P-loop_NTPase"/>
</dbReference>
<protein>
    <submittedName>
        <fullName evidence="10">Sugar ABC transporter ATP-binding protein</fullName>
    </submittedName>
</protein>
<dbReference type="Pfam" id="PF00005">
    <property type="entry name" value="ABC_tran"/>
    <property type="match status" value="2"/>
</dbReference>
<proteinExistence type="predicted"/>
<evidence type="ECO:0000256" key="8">
    <source>
        <dbReference type="ARBA" id="ARBA00023136"/>
    </source>
</evidence>
<evidence type="ECO:0000256" key="2">
    <source>
        <dbReference type="ARBA" id="ARBA00022448"/>
    </source>
</evidence>
<keyword evidence="7" id="KW-1278">Translocase</keyword>
<keyword evidence="6 10" id="KW-0067">ATP-binding</keyword>
<feature type="domain" description="ABC transporter" evidence="9">
    <location>
        <begin position="7"/>
        <end position="242"/>
    </location>
</feature>
<dbReference type="PANTHER" id="PTHR43790:SF9">
    <property type="entry name" value="GALACTOFURANOSE TRANSPORTER ATP-BINDING PROTEIN YTFR"/>
    <property type="match status" value="1"/>
</dbReference>
<gene>
    <name evidence="10" type="ORF">EIO64_11420</name>
</gene>
<accession>A0A4D7AQ98</accession>
<feature type="domain" description="ABC transporter" evidence="9">
    <location>
        <begin position="255"/>
        <end position="500"/>
    </location>
</feature>
<dbReference type="SMART" id="SM00382">
    <property type="entry name" value="AAA"/>
    <property type="match status" value="2"/>
</dbReference>
<dbReference type="EMBL" id="CP034413">
    <property type="protein sequence ID" value="QCI59753.1"/>
    <property type="molecule type" value="Genomic_DNA"/>
</dbReference>
<dbReference type="GO" id="GO:0005524">
    <property type="term" value="F:ATP binding"/>
    <property type="evidence" value="ECO:0007669"/>
    <property type="project" value="UniProtKB-KW"/>
</dbReference>
<dbReference type="RefSeq" id="WP_025544018.1">
    <property type="nucleotide sequence ID" value="NZ_JAYCVU010000012.1"/>
</dbReference>
<dbReference type="FunFam" id="3.40.50.300:FF:000127">
    <property type="entry name" value="Ribose import ATP-binding protein RbsA"/>
    <property type="match status" value="1"/>
</dbReference>
<dbReference type="GO" id="GO:0016887">
    <property type="term" value="F:ATP hydrolysis activity"/>
    <property type="evidence" value="ECO:0007669"/>
    <property type="project" value="InterPro"/>
</dbReference>
<dbReference type="InterPro" id="IPR050107">
    <property type="entry name" value="ABC_carbohydrate_import_ATPase"/>
</dbReference>
<keyword evidence="5" id="KW-0547">Nucleotide-binding</keyword>
<dbReference type="PROSITE" id="PS00211">
    <property type="entry name" value="ABC_TRANSPORTER_1"/>
    <property type="match status" value="1"/>
</dbReference>
<evidence type="ECO:0000256" key="5">
    <source>
        <dbReference type="ARBA" id="ARBA00022741"/>
    </source>
</evidence>
<dbReference type="Proteomes" id="UP000298642">
    <property type="component" value="Chromosome"/>
</dbReference>
<dbReference type="AlphaFoldDB" id="A0A4D7AQ98"/>
<dbReference type="InterPro" id="IPR017871">
    <property type="entry name" value="ABC_transporter-like_CS"/>
</dbReference>
<dbReference type="CDD" id="cd03216">
    <property type="entry name" value="ABC_Carb_Monos_I"/>
    <property type="match status" value="1"/>
</dbReference>
<sequence length="500" mass="54712">MAEEALLTMRGICKYFPGVRALENVDFTLHSGEVHALVGENGAGKSTLIKVLTGVHAKDGGKIAMEGRPISPSSPLEAMKCGISTVYQEVNLCPNLSVAENIFIGREPKKAGGIDWKTINRRAAELLTTLNLNIDVTKTLGSYSVAVQQMIAIARAVDVDAKVLILDEPTSSLDEEETQRLFAVVRKLKAQGLGVIFVSHFLDQIYELCDRITVLRNGELVGAYAVAELPRVELISKMIGKELGDIQSMGKNTALCGDEVLIEADGLSAFGRIQDFDLQIHRGEVVGFAGLLGSGRTETAELLAGVAKPEQGALRMNGREVHFNSPLDAMHHKIAFCPEDRKIQGIIGDLSVRENIIIGLQAKKGMWNHIPLKEQERIADEYIKLLQIKVSSPEQLIRNLSGGNQQKAIIARWLVTQPDLLILDEPTRGIDIGTKTEIQKMVIQLAREQHMSIIFISSEIDEMTRTCTRLAVLRDRRKVAELTGDDINSDRVMAAIAGGA</sequence>
<keyword evidence="2" id="KW-0813">Transport</keyword>
<comment type="subcellular location">
    <subcellularLocation>
        <location evidence="1">Cell membrane</location>
        <topology evidence="1">Peripheral membrane protein</topology>
    </subcellularLocation>
</comment>
<keyword evidence="3" id="KW-1003">Cell membrane</keyword>
<dbReference type="CDD" id="cd03215">
    <property type="entry name" value="ABC_Carb_Monos_II"/>
    <property type="match status" value="1"/>
</dbReference>
<dbReference type="PANTHER" id="PTHR43790">
    <property type="entry name" value="CARBOHYDRATE TRANSPORT ATP-BINDING PROTEIN MG119-RELATED"/>
    <property type="match status" value="1"/>
</dbReference>
<evidence type="ECO:0000256" key="6">
    <source>
        <dbReference type="ARBA" id="ARBA00022840"/>
    </source>
</evidence>
<dbReference type="Gene3D" id="3.40.50.300">
    <property type="entry name" value="P-loop containing nucleotide triphosphate hydrolases"/>
    <property type="match status" value="2"/>
</dbReference>
<dbReference type="PROSITE" id="PS50893">
    <property type="entry name" value="ABC_TRANSPORTER_2"/>
    <property type="match status" value="2"/>
</dbReference>
<evidence type="ECO:0000256" key="7">
    <source>
        <dbReference type="ARBA" id="ARBA00022967"/>
    </source>
</evidence>
<dbReference type="SUPFAM" id="SSF52540">
    <property type="entry name" value="P-loop containing nucleoside triphosphate hydrolases"/>
    <property type="match status" value="2"/>
</dbReference>
<evidence type="ECO:0000259" key="9">
    <source>
        <dbReference type="PROSITE" id="PS50893"/>
    </source>
</evidence>
<reference evidence="11" key="1">
    <citation type="submission" date="2018-12" db="EMBL/GenBank/DDBJ databases">
        <title>Dusodibacter welbiota gen. nov., sp. nov., isolated from human faeces and emended description of the Oscillibacter genus.</title>
        <authorList>
            <person name="Le Roy T."/>
            <person name="Van der Smissen P."/>
            <person name="Delzenne N."/>
            <person name="Muccioli G."/>
            <person name="Collet J.F."/>
            <person name="Cani P.D."/>
        </authorList>
    </citation>
    <scope>NUCLEOTIDE SEQUENCE [LARGE SCALE GENOMIC DNA]</scope>
    <source>
        <strain evidence="11">J115</strain>
    </source>
</reference>
<evidence type="ECO:0000256" key="1">
    <source>
        <dbReference type="ARBA" id="ARBA00004202"/>
    </source>
</evidence>
<keyword evidence="4" id="KW-0677">Repeat</keyword>
<keyword evidence="11" id="KW-1185">Reference proteome</keyword>
<evidence type="ECO:0000313" key="11">
    <source>
        <dbReference type="Proteomes" id="UP000298642"/>
    </source>
</evidence>
<evidence type="ECO:0000256" key="4">
    <source>
        <dbReference type="ARBA" id="ARBA00022737"/>
    </source>
</evidence>
<keyword evidence="8" id="KW-0472">Membrane</keyword>
<name>A0A4D7AQ98_9FIRM</name>
<dbReference type="InterPro" id="IPR003593">
    <property type="entry name" value="AAA+_ATPase"/>
</dbReference>
<dbReference type="InterPro" id="IPR003439">
    <property type="entry name" value="ABC_transporter-like_ATP-bd"/>
</dbReference>
<evidence type="ECO:0000256" key="3">
    <source>
        <dbReference type="ARBA" id="ARBA00022475"/>
    </source>
</evidence>